<dbReference type="Gene3D" id="2.60.120.10">
    <property type="entry name" value="Jelly Rolls"/>
    <property type="match status" value="1"/>
</dbReference>
<dbReference type="InterPro" id="IPR011051">
    <property type="entry name" value="RmlC_Cupin_sf"/>
</dbReference>
<organism evidence="1 2">
    <name type="scientific">Merismopedia glauca CCAP 1448/3</name>
    <dbReference type="NCBI Taxonomy" id="1296344"/>
    <lineage>
        <taxon>Bacteria</taxon>
        <taxon>Bacillati</taxon>
        <taxon>Cyanobacteriota</taxon>
        <taxon>Cyanophyceae</taxon>
        <taxon>Synechococcales</taxon>
        <taxon>Merismopediaceae</taxon>
        <taxon>Merismopedia</taxon>
    </lineage>
</organism>
<dbReference type="EMBL" id="PVWJ01000178">
    <property type="protein sequence ID" value="PSB00641.1"/>
    <property type="molecule type" value="Genomic_DNA"/>
</dbReference>
<dbReference type="InterPro" id="IPR028013">
    <property type="entry name" value="DUF4437"/>
</dbReference>
<dbReference type="InterPro" id="IPR014710">
    <property type="entry name" value="RmlC-like_jellyroll"/>
</dbReference>
<dbReference type="OrthoDB" id="571028at2"/>
<dbReference type="AlphaFoldDB" id="A0A2T1BXC2"/>
<dbReference type="CDD" id="cd20300">
    <property type="entry name" value="cupin_npun_f5605-like_N"/>
    <property type="match status" value="1"/>
</dbReference>
<dbReference type="Proteomes" id="UP000238762">
    <property type="component" value="Unassembled WGS sequence"/>
</dbReference>
<reference evidence="1 2" key="2">
    <citation type="submission" date="2018-03" db="EMBL/GenBank/DDBJ databases">
        <title>The ancient ancestry and fast evolution of plastids.</title>
        <authorList>
            <person name="Moore K.R."/>
            <person name="Magnabosco C."/>
            <person name="Momper L."/>
            <person name="Gold D.A."/>
            <person name="Bosak T."/>
            <person name="Fournier G.P."/>
        </authorList>
    </citation>
    <scope>NUCLEOTIDE SEQUENCE [LARGE SCALE GENOMIC DNA]</scope>
    <source>
        <strain evidence="1 2">CCAP 1448/3</strain>
    </source>
</reference>
<evidence type="ECO:0000313" key="1">
    <source>
        <dbReference type="EMBL" id="PSB00641.1"/>
    </source>
</evidence>
<dbReference type="RefSeq" id="WP_106291584.1">
    <property type="nucleotide sequence ID" value="NZ_CAWNTC010000223.1"/>
</dbReference>
<proteinExistence type="predicted"/>
<accession>A0A2T1BXC2</accession>
<dbReference type="Pfam" id="PF14499">
    <property type="entry name" value="DUF4437"/>
    <property type="match status" value="1"/>
</dbReference>
<name>A0A2T1BXC2_9CYAN</name>
<reference evidence="1 2" key="1">
    <citation type="submission" date="2018-02" db="EMBL/GenBank/DDBJ databases">
        <authorList>
            <person name="Cohen D.B."/>
            <person name="Kent A.D."/>
        </authorList>
    </citation>
    <scope>NUCLEOTIDE SEQUENCE [LARGE SCALE GENOMIC DNA]</scope>
    <source>
        <strain evidence="1 2">CCAP 1448/3</strain>
    </source>
</reference>
<evidence type="ECO:0000313" key="2">
    <source>
        <dbReference type="Proteomes" id="UP000238762"/>
    </source>
</evidence>
<gene>
    <name evidence="1" type="ORF">C7B64_22435</name>
</gene>
<protein>
    <recommendedName>
        <fullName evidence="3">DUF4437 domain-containing protein</fullName>
    </recommendedName>
</protein>
<comment type="caution">
    <text evidence="1">The sequence shown here is derived from an EMBL/GenBank/DDBJ whole genome shotgun (WGS) entry which is preliminary data.</text>
</comment>
<evidence type="ECO:0008006" key="3">
    <source>
        <dbReference type="Google" id="ProtNLM"/>
    </source>
</evidence>
<sequence length="297" mass="33535">MENQGNSVSQEDTEDFLNIPSVKEDWGGDGRGRMNLSGRGTAISKKYVPRQYQYFDTKTVPEERVWRINGIPENVAHGSRRLLTWHDCGASTSRVVLPPQFEAPSGFFTADLEIFILAGAIQIGEWQLHKHGYSFIPAGVKVGDWKVLGGEAVEILWMENGSLKYKNASNNHPDARLNEFIPALDSKLLAWGKTDTVQFVQANKKWLRKDANGGGTWLLAILPHYDGRYPEIQCYNEDAYCLAGYCDIGDFRFVKDCFGYVPSFTTSPWHRTDDGCLFFIRVDRDLSKPGTVLSYPH</sequence>
<keyword evidence="2" id="KW-1185">Reference proteome</keyword>
<dbReference type="SUPFAM" id="SSF51182">
    <property type="entry name" value="RmlC-like cupins"/>
    <property type="match status" value="1"/>
</dbReference>